<dbReference type="EMBL" id="CP045857">
    <property type="protein sequence ID" value="QIJ04318.1"/>
    <property type="molecule type" value="Genomic_DNA"/>
</dbReference>
<name>A0A6G7LRA2_9GAMM</name>
<proteinExistence type="predicted"/>
<evidence type="ECO:0000313" key="2">
    <source>
        <dbReference type="Proteomes" id="UP000502117"/>
    </source>
</evidence>
<dbReference type="Proteomes" id="UP000502117">
    <property type="component" value="Chromosome"/>
</dbReference>
<dbReference type="GeneID" id="99799905"/>
<sequence length="179" mass="19928">MIRRILTVLGVIFFINACASIPLGTMLSLSSFDEQDFAELNPRVIRSQILIDEPGKLKIDATELTLELDTSQGISRYSFPLKLESTQVIPQNEGLFSSSPAQNHYQLALTDTAINSFQQVQTLINTETPTQYSFSIDAGLDEMSKPVKEITLSVMIKLTEEQGYLTLIDNATLNLKQQP</sequence>
<dbReference type="KEGG" id="schk:GII14_09210"/>
<dbReference type="AlphaFoldDB" id="A0A6G7LRA2"/>
<dbReference type="RefSeq" id="WP_165564917.1">
    <property type="nucleotide sequence ID" value="NZ_CP045857.1"/>
</dbReference>
<protein>
    <submittedName>
        <fullName evidence="1">Uncharacterized protein</fullName>
    </submittedName>
</protein>
<accession>A0A6G7LRA2</accession>
<organism evidence="1 2">
    <name type="scientific">Shewanella chilikensis</name>
    <dbReference type="NCBI Taxonomy" id="558541"/>
    <lineage>
        <taxon>Bacteria</taxon>
        <taxon>Pseudomonadati</taxon>
        <taxon>Pseudomonadota</taxon>
        <taxon>Gammaproteobacteria</taxon>
        <taxon>Alteromonadales</taxon>
        <taxon>Shewanellaceae</taxon>
        <taxon>Shewanella</taxon>
    </lineage>
</organism>
<evidence type="ECO:0000313" key="1">
    <source>
        <dbReference type="EMBL" id="QIJ04318.1"/>
    </source>
</evidence>
<gene>
    <name evidence="1" type="ORF">GII14_09210</name>
</gene>
<reference evidence="1 2" key="1">
    <citation type="submission" date="2019-11" db="EMBL/GenBank/DDBJ databases">
        <title>Complete Genome Sequence of Shewanella chilikensis Strain DC57, Isolated from Corroded Seal Rings at a floating production facility in Australia.</title>
        <authorList>
            <person name="Salgar-Chaparro S.J."/>
            <person name="Castillo-Villamizar G.A."/>
            <person name="Poehlein A."/>
            <person name="Daniel R."/>
            <person name="Machuca L."/>
        </authorList>
    </citation>
    <scope>NUCLEOTIDE SEQUENCE [LARGE SCALE GENOMIC DNA]</scope>
    <source>
        <strain evidence="1 2">DC57</strain>
    </source>
</reference>